<dbReference type="SUPFAM" id="SSF51735">
    <property type="entry name" value="NAD(P)-binding Rossmann-fold domains"/>
    <property type="match status" value="1"/>
</dbReference>
<dbReference type="SUPFAM" id="SSF53335">
    <property type="entry name" value="S-adenosyl-L-methionine-dependent methyltransferases"/>
    <property type="match status" value="1"/>
</dbReference>
<dbReference type="Pfam" id="PF13727">
    <property type="entry name" value="CoA_binding_3"/>
    <property type="match status" value="1"/>
</dbReference>
<proteinExistence type="inferred from homology"/>
<keyword evidence="2" id="KW-0472">Membrane</keyword>
<name>A0ABY5HYF3_9FIRM</name>
<dbReference type="CDD" id="cd05237">
    <property type="entry name" value="UDP_invert_4-6DH_SDR_e"/>
    <property type="match status" value="1"/>
</dbReference>
<dbReference type="InterPro" id="IPR003869">
    <property type="entry name" value="Polysac_CapD-like"/>
</dbReference>
<sequence length="630" mass="71824">MIWERDIYVTCFFKNDIYRKHREKLLLVLDLLIVLLSYLIAYWSKNDFQLRTVQWDLTGNEVAIGCCILLIVYTLCFAFFKVYKSLWKYIGVDELLRLTASNILAMIIVMFLSQLYFGMFSLISLELIAGVYALIIMSGVRVLYRLLRRYSINRDAKEVKTIVIGAGDAGNLLLRELRQNDSLNYKIVGFIDDFKKDLMIGGYPILGTTEDLKVIKEKYDVESALIAISHVNQRDLRRIYDECVNNGLDTKIMNFQFKNDTKNNSVVADIKIEDLLGRGEIHLEQNEISSYLTDQVVVVTGAGGSIGSELCRQISKFQPRKLIMIDINENSLYMLEQEFKRDIEHGKMSQNIDLKSLIASIRDKKAIDEIFDRYHPDVVYHAAAHKHVPLMETRPMEAIKNNVFGTNNVIHSCIEHKVKRFIMISTDKAVNPTNVMGATKRMTEMILQSHGHNGVTKMAAVRFGNVLGSNGSVIPIFKAQIAEGGPVTLTSKEIIRYFMTIPEAAQLVLQAGYYADQGDIFVLDMGEPVRILDLAEKMIRLAGLKPYEDIEIKEIGLRPGEKMFEELRLDGEDTTRTKNDLIYKNAPMNITVEDIDARLSQLHNVLYKEDVTPSEIKETILNLIISDKNS</sequence>
<feature type="transmembrane region" description="Helical" evidence="2">
    <location>
        <begin position="123"/>
        <end position="144"/>
    </location>
</feature>
<evidence type="ECO:0000313" key="5">
    <source>
        <dbReference type="Proteomes" id="UP001060112"/>
    </source>
</evidence>
<feature type="transmembrane region" description="Helical" evidence="2">
    <location>
        <begin position="95"/>
        <end position="117"/>
    </location>
</feature>
<dbReference type="PANTHER" id="PTHR43318">
    <property type="entry name" value="UDP-N-ACETYLGLUCOSAMINE 4,6-DEHYDRATASE"/>
    <property type="match status" value="1"/>
</dbReference>
<reference evidence="4" key="1">
    <citation type="submission" date="2022-07" db="EMBL/GenBank/DDBJ databases">
        <title>Faecal culturing of patients with breast cancer.</title>
        <authorList>
            <person name="Teng N.M.Y."/>
            <person name="Kiu R."/>
            <person name="Evans R."/>
            <person name="Baker D.J."/>
            <person name="Zenner C."/>
            <person name="Robinson S.D."/>
            <person name="Hall L.J."/>
        </authorList>
    </citation>
    <scope>NUCLEOTIDE SEQUENCE</scope>
    <source>
        <strain evidence="4">LH1062</strain>
    </source>
</reference>
<comment type="similarity">
    <text evidence="1">Belongs to the polysaccharide synthase family.</text>
</comment>
<evidence type="ECO:0000256" key="1">
    <source>
        <dbReference type="ARBA" id="ARBA00007430"/>
    </source>
</evidence>
<dbReference type="Pfam" id="PF02719">
    <property type="entry name" value="Polysacc_synt_2"/>
    <property type="match status" value="1"/>
</dbReference>
<evidence type="ECO:0000313" key="4">
    <source>
        <dbReference type="EMBL" id="UTY38079.1"/>
    </source>
</evidence>
<dbReference type="InterPro" id="IPR029063">
    <property type="entry name" value="SAM-dependent_MTases_sf"/>
</dbReference>
<accession>A0ABY5HYF3</accession>
<feature type="transmembrane region" description="Helical" evidence="2">
    <location>
        <begin position="25"/>
        <end position="42"/>
    </location>
</feature>
<protein>
    <submittedName>
        <fullName evidence="4">Polysaccharide biosynthesis protein</fullName>
    </submittedName>
</protein>
<evidence type="ECO:0000259" key="3">
    <source>
        <dbReference type="Pfam" id="PF02719"/>
    </source>
</evidence>
<dbReference type="InterPro" id="IPR036291">
    <property type="entry name" value="NAD(P)-bd_dom_sf"/>
</dbReference>
<dbReference type="Gene3D" id="3.40.50.720">
    <property type="entry name" value="NAD(P)-binding Rossmann-like Domain"/>
    <property type="match status" value="2"/>
</dbReference>
<keyword evidence="2" id="KW-1133">Transmembrane helix</keyword>
<dbReference type="Proteomes" id="UP001060112">
    <property type="component" value="Chromosome"/>
</dbReference>
<evidence type="ECO:0000256" key="2">
    <source>
        <dbReference type="SAM" id="Phobius"/>
    </source>
</evidence>
<dbReference type="PANTHER" id="PTHR43318:SF1">
    <property type="entry name" value="POLYSACCHARIDE BIOSYNTHESIS PROTEIN EPSC-RELATED"/>
    <property type="match status" value="1"/>
</dbReference>
<feature type="domain" description="Polysaccharide biosynthesis protein CapD-like" evidence="3">
    <location>
        <begin position="297"/>
        <end position="584"/>
    </location>
</feature>
<feature type="transmembrane region" description="Helical" evidence="2">
    <location>
        <begin position="62"/>
        <end position="83"/>
    </location>
</feature>
<organism evidence="4 5">
    <name type="scientific">Allocoprobacillus halotolerans</name>
    <dbReference type="NCBI Taxonomy" id="2944914"/>
    <lineage>
        <taxon>Bacteria</taxon>
        <taxon>Bacillati</taxon>
        <taxon>Bacillota</taxon>
        <taxon>Erysipelotrichia</taxon>
        <taxon>Erysipelotrichales</taxon>
        <taxon>Erysipelotrichaceae</taxon>
        <taxon>Allocoprobacillus</taxon>
    </lineage>
</organism>
<dbReference type="InterPro" id="IPR051203">
    <property type="entry name" value="Polysaccharide_Synthase-Rel"/>
</dbReference>
<gene>
    <name evidence="4" type="ORF">NMU03_10275</name>
</gene>
<dbReference type="EMBL" id="CP101620">
    <property type="protein sequence ID" value="UTY38079.1"/>
    <property type="molecule type" value="Genomic_DNA"/>
</dbReference>
<keyword evidence="2" id="KW-0812">Transmembrane</keyword>
<keyword evidence="5" id="KW-1185">Reference proteome</keyword>